<accession>A0A517Y1J2</accession>
<sequence length="220" mass="22895" precursor="true">MTRMLVAALVAALAATAARAHFAFILPEADGAAAKVVFSDSLEPDTKVNLDKLAATKLTARAGGKDTPLEWKKADGFLAVKLPGGGPRVVFGVTEYGVLQKGDAAPFRLCYYPKALVLGASAAPVGGPLVVEVVPHGAAGKTRFQVLYKGKAAADAEATVLAPGGDKKQLKTDKDGFTPEFAPTGRYGVFARVTDASPGEYAGKAYTETRHYATLVTDVK</sequence>
<keyword evidence="1" id="KW-0732">Signal</keyword>
<dbReference type="Proteomes" id="UP000319576">
    <property type="component" value="Chromosome"/>
</dbReference>
<dbReference type="AlphaFoldDB" id="A0A517Y1J2"/>
<reference evidence="2 3" key="1">
    <citation type="submission" date="2019-02" db="EMBL/GenBank/DDBJ databases">
        <title>Deep-cultivation of Planctomycetes and their phenomic and genomic characterization uncovers novel biology.</title>
        <authorList>
            <person name="Wiegand S."/>
            <person name="Jogler M."/>
            <person name="Boedeker C."/>
            <person name="Pinto D."/>
            <person name="Vollmers J."/>
            <person name="Rivas-Marin E."/>
            <person name="Kohn T."/>
            <person name="Peeters S.H."/>
            <person name="Heuer A."/>
            <person name="Rast P."/>
            <person name="Oberbeckmann S."/>
            <person name="Bunk B."/>
            <person name="Jeske O."/>
            <person name="Meyerdierks A."/>
            <person name="Storesund J.E."/>
            <person name="Kallscheuer N."/>
            <person name="Luecker S."/>
            <person name="Lage O.M."/>
            <person name="Pohl T."/>
            <person name="Merkel B.J."/>
            <person name="Hornburger P."/>
            <person name="Mueller R.-W."/>
            <person name="Bruemmer F."/>
            <person name="Labrenz M."/>
            <person name="Spormann A.M."/>
            <person name="Op den Camp H."/>
            <person name="Overmann J."/>
            <person name="Amann R."/>
            <person name="Jetten M.S.M."/>
            <person name="Mascher T."/>
            <person name="Medema M.H."/>
            <person name="Devos D.P."/>
            <person name="Kaster A.-K."/>
            <person name="Ovreas L."/>
            <person name="Rohde M."/>
            <person name="Galperin M.Y."/>
            <person name="Jogler C."/>
        </authorList>
    </citation>
    <scope>NUCLEOTIDE SEQUENCE [LARGE SCALE GENOMIC DNA]</scope>
    <source>
        <strain evidence="2 3">ETA_A1</strain>
    </source>
</reference>
<dbReference type="KEGG" id="uli:ETAA1_56460"/>
<evidence type="ECO:0000313" key="2">
    <source>
        <dbReference type="EMBL" id="QDU23641.1"/>
    </source>
</evidence>
<protein>
    <submittedName>
        <fullName evidence="2">Nickel uptake substrate-specific transmembrane region</fullName>
    </submittedName>
</protein>
<evidence type="ECO:0000256" key="1">
    <source>
        <dbReference type="SAM" id="SignalP"/>
    </source>
</evidence>
<feature type="chain" id="PRO_5021864328" evidence="1">
    <location>
        <begin position="21"/>
        <end position="220"/>
    </location>
</feature>
<keyword evidence="2" id="KW-0812">Transmembrane</keyword>
<keyword evidence="2" id="KW-0472">Membrane</keyword>
<dbReference type="OrthoDB" id="275795at2"/>
<feature type="signal peptide" evidence="1">
    <location>
        <begin position="1"/>
        <end position="20"/>
    </location>
</feature>
<evidence type="ECO:0000313" key="3">
    <source>
        <dbReference type="Proteomes" id="UP000319576"/>
    </source>
</evidence>
<dbReference type="EMBL" id="CP036273">
    <property type="protein sequence ID" value="QDU23641.1"/>
    <property type="molecule type" value="Genomic_DNA"/>
</dbReference>
<keyword evidence="3" id="KW-1185">Reference proteome</keyword>
<organism evidence="2 3">
    <name type="scientific">Urbifossiella limnaea</name>
    <dbReference type="NCBI Taxonomy" id="2528023"/>
    <lineage>
        <taxon>Bacteria</taxon>
        <taxon>Pseudomonadati</taxon>
        <taxon>Planctomycetota</taxon>
        <taxon>Planctomycetia</taxon>
        <taxon>Gemmatales</taxon>
        <taxon>Gemmataceae</taxon>
        <taxon>Urbifossiella</taxon>
    </lineage>
</organism>
<proteinExistence type="predicted"/>
<gene>
    <name evidence="2" type="ORF">ETAA1_56460</name>
</gene>
<name>A0A517Y1J2_9BACT</name>
<dbReference type="RefSeq" id="WP_145243870.1">
    <property type="nucleotide sequence ID" value="NZ_CP036273.1"/>
</dbReference>